<reference evidence="3 4" key="1">
    <citation type="submission" date="2018-06" db="EMBL/GenBank/DDBJ databases">
        <title>Actinomadura craniellae sp. nov. isolated from marine sponge Craniella sp.</title>
        <authorList>
            <person name="Li L."/>
            <person name="Xu Q.H."/>
            <person name="Lin H.W."/>
            <person name="Lu Y.H."/>
        </authorList>
    </citation>
    <scope>NUCLEOTIDE SEQUENCE [LARGE SCALE GENOMIC DNA]</scope>
    <source>
        <strain evidence="3 4">LHW63021</strain>
    </source>
</reference>
<dbReference type="OrthoDB" id="5240379at2"/>
<evidence type="ECO:0000259" key="2">
    <source>
        <dbReference type="Pfam" id="PF22599"/>
    </source>
</evidence>
<comment type="caution">
    <text evidence="3">The sequence shown here is derived from an EMBL/GenBank/DDBJ whole genome shotgun (WGS) entry which is preliminary data.</text>
</comment>
<evidence type="ECO:0000313" key="4">
    <source>
        <dbReference type="Proteomes" id="UP000251891"/>
    </source>
</evidence>
<dbReference type="RefSeq" id="WP_111865778.1">
    <property type="nucleotide sequence ID" value="NZ_QLYX01000004.1"/>
</dbReference>
<keyword evidence="1" id="KW-0472">Membrane</keyword>
<dbReference type="Proteomes" id="UP000251891">
    <property type="component" value="Unassembled WGS sequence"/>
</dbReference>
<dbReference type="AlphaFoldDB" id="A0A365H8E9"/>
<feature type="domain" description="SecDF P1 head subdomain" evidence="2">
    <location>
        <begin position="78"/>
        <end position="186"/>
    </location>
</feature>
<keyword evidence="1" id="KW-0812">Transmembrane</keyword>
<proteinExistence type="predicted"/>
<sequence length="188" mass="19367">MIGYEPAPRNRNGLVIGLVFGVPVLLAVVVLGVLLAVQVGDDEPEFGPATLRQPIQLRQVSAVNPPPCTGGAAASADDGQCYVLGNGMTVRQVADLKVTQPGLQQGDASWALLIKLRPADVQPFADLTRRVSTAPAGTPANRLAILVGDGVVSAPSVTSVLTSGDVQISGTFTRDEAYRLAAQITGSA</sequence>
<name>A0A365H8E9_9ACTN</name>
<dbReference type="EMBL" id="QLYX01000004">
    <property type="protein sequence ID" value="RAY15236.1"/>
    <property type="molecule type" value="Genomic_DNA"/>
</dbReference>
<feature type="transmembrane region" description="Helical" evidence="1">
    <location>
        <begin position="12"/>
        <end position="37"/>
    </location>
</feature>
<gene>
    <name evidence="3" type="ORF">DPM19_11015</name>
</gene>
<dbReference type="Gene3D" id="3.30.1360.200">
    <property type="match status" value="1"/>
</dbReference>
<evidence type="ECO:0000313" key="3">
    <source>
        <dbReference type="EMBL" id="RAY15236.1"/>
    </source>
</evidence>
<dbReference type="Pfam" id="PF22599">
    <property type="entry name" value="SecDF_P1_head"/>
    <property type="match status" value="1"/>
</dbReference>
<keyword evidence="1" id="KW-1133">Transmembrane helix</keyword>
<protein>
    <recommendedName>
        <fullName evidence="2">SecDF P1 head subdomain domain-containing protein</fullName>
    </recommendedName>
</protein>
<accession>A0A365H8E9</accession>
<keyword evidence="4" id="KW-1185">Reference proteome</keyword>
<organism evidence="3 4">
    <name type="scientific">Actinomadura craniellae</name>
    <dbReference type="NCBI Taxonomy" id="2231787"/>
    <lineage>
        <taxon>Bacteria</taxon>
        <taxon>Bacillati</taxon>
        <taxon>Actinomycetota</taxon>
        <taxon>Actinomycetes</taxon>
        <taxon>Streptosporangiales</taxon>
        <taxon>Thermomonosporaceae</taxon>
        <taxon>Actinomadura</taxon>
    </lineage>
</organism>
<dbReference type="InterPro" id="IPR054384">
    <property type="entry name" value="SecDF_P1_head"/>
</dbReference>
<evidence type="ECO:0000256" key="1">
    <source>
        <dbReference type="SAM" id="Phobius"/>
    </source>
</evidence>